<sequence>MLVIEPWNAKVRGDASLADLRAAIAGASVSAVRYVVPRGETWPIGHRGDRAHEVDMAVDLIMSTGAALSLSWAMDGLREGIAIEFREPGESDADLPGDTIDVSDHVDWGRFLGANIEEISPAWHIPNKGCPEMPWAYRLRFSNESNLVIALGASDGERFTYMPDELIVFFDESLAASYRIPGSETSSLG</sequence>
<dbReference type="Proteomes" id="UP000597853">
    <property type="component" value="Unassembled WGS sequence"/>
</dbReference>
<proteinExistence type="predicted"/>
<evidence type="ECO:0000313" key="1">
    <source>
        <dbReference type="EMBL" id="GGS59694.1"/>
    </source>
</evidence>
<reference evidence="2" key="1">
    <citation type="journal article" date="2019" name="Int. J. Syst. Evol. Microbiol.">
        <title>The Global Catalogue of Microorganisms (GCM) 10K type strain sequencing project: providing services to taxonomists for standard genome sequencing and annotation.</title>
        <authorList>
            <consortium name="The Broad Institute Genomics Platform"/>
            <consortium name="The Broad Institute Genome Sequencing Center for Infectious Disease"/>
            <person name="Wu L."/>
            <person name="Ma J."/>
        </authorList>
    </citation>
    <scope>NUCLEOTIDE SEQUENCE [LARGE SCALE GENOMIC DNA]</scope>
    <source>
        <strain evidence="2">JCM 4416</strain>
    </source>
</reference>
<protein>
    <submittedName>
        <fullName evidence="1">Uncharacterized protein</fullName>
    </submittedName>
</protein>
<comment type="caution">
    <text evidence="1">The sequence shown here is derived from an EMBL/GenBank/DDBJ whole genome shotgun (WGS) entry which is preliminary data.</text>
</comment>
<name>A0ABQ2T9N0_STREZ</name>
<keyword evidence="2" id="KW-1185">Reference proteome</keyword>
<organism evidence="1 2">
    <name type="scientific">Streptomyces pseudogriseolus</name>
    <name type="common">Streptomyces gancidicus</name>
    <name type="synonym">Streptomyces rubiginosus</name>
    <dbReference type="NCBI Taxonomy" id="36817"/>
    <lineage>
        <taxon>Bacteria</taxon>
        <taxon>Bacillati</taxon>
        <taxon>Actinomycetota</taxon>
        <taxon>Actinomycetes</taxon>
        <taxon>Kitasatosporales</taxon>
        <taxon>Streptomycetaceae</taxon>
        <taxon>Streptomyces</taxon>
        <taxon>Streptomyces pseudogriseolus group</taxon>
    </lineage>
</organism>
<accession>A0ABQ2T9N0</accession>
<dbReference type="EMBL" id="BMTX01000014">
    <property type="protein sequence ID" value="GGS59694.1"/>
    <property type="molecule type" value="Genomic_DNA"/>
</dbReference>
<gene>
    <name evidence="1" type="ORF">GCM10010285_43790</name>
</gene>
<evidence type="ECO:0000313" key="2">
    <source>
        <dbReference type="Proteomes" id="UP000597853"/>
    </source>
</evidence>